<feature type="domain" description="Pyruvate kinase barrel" evidence="17">
    <location>
        <begin position="15"/>
        <end position="334"/>
    </location>
</feature>
<dbReference type="UniPathway" id="UPA00109">
    <property type="reaction ID" value="UER00188"/>
</dbReference>
<keyword evidence="14 19" id="KW-0670">Pyruvate</keyword>
<evidence type="ECO:0000256" key="8">
    <source>
        <dbReference type="ARBA" id="ARBA00022723"/>
    </source>
</evidence>
<comment type="catalytic activity">
    <reaction evidence="16">
        <text>pyruvate + ATP = phosphoenolpyruvate + ADP + H(+)</text>
        <dbReference type="Rhea" id="RHEA:18157"/>
        <dbReference type="ChEBI" id="CHEBI:15361"/>
        <dbReference type="ChEBI" id="CHEBI:15378"/>
        <dbReference type="ChEBI" id="CHEBI:30616"/>
        <dbReference type="ChEBI" id="CHEBI:58702"/>
        <dbReference type="ChEBI" id="CHEBI:456216"/>
        <dbReference type="EC" id="2.7.1.40"/>
    </reaction>
</comment>
<keyword evidence="11" id="KW-0067">ATP-binding</keyword>
<dbReference type="SUPFAM" id="SSF50800">
    <property type="entry name" value="PK beta-barrel domain-like"/>
    <property type="match status" value="1"/>
</dbReference>
<dbReference type="eggNOG" id="COG0469">
    <property type="taxonomic scope" value="Bacteria"/>
</dbReference>
<dbReference type="HOGENOM" id="CLU_015439_0_2_7"/>
<dbReference type="PANTHER" id="PTHR11817">
    <property type="entry name" value="PYRUVATE KINASE"/>
    <property type="match status" value="1"/>
</dbReference>
<comment type="cofactor">
    <cofactor evidence="1">
        <name>Mg(2+)</name>
        <dbReference type="ChEBI" id="CHEBI:18420"/>
    </cofactor>
</comment>
<dbReference type="InterPro" id="IPR015813">
    <property type="entry name" value="Pyrv/PenolPyrv_kinase-like_dom"/>
</dbReference>
<evidence type="ECO:0000256" key="9">
    <source>
        <dbReference type="ARBA" id="ARBA00022741"/>
    </source>
</evidence>
<protein>
    <recommendedName>
        <fullName evidence="6 15">Pyruvate kinase</fullName>
        <ecNumber evidence="5 15">2.7.1.40</ecNumber>
    </recommendedName>
</protein>
<proteinExistence type="inferred from homology"/>
<dbReference type="InterPro" id="IPR015806">
    <property type="entry name" value="Pyrv_Knase_insert_dom_sf"/>
</dbReference>
<evidence type="ECO:0000256" key="12">
    <source>
        <dbReference type="ARBA" id="ARBA00022842"/>
    </source>
</evidence>
<dbReference type="Proteomes" id="UP000001508">
    <property type="component" value="Chromosome"/>
</dbReference>
<dbReference type="NCBIfam" id="TIGR01064">
    <property type="entry name" value="pyruv_kin"/>
    <property type="match status" value="1"/>
</dbReference>
<reference evidence="20" key="1">
    <citation type="submission" date="2010-02" db="EMBL/GenBank/DDBJ databases">
        <title>Complete sequence of Desulfurivibrio alkaliphilus AHT2.</title>
        <authorList>
            <consortium name="US DOE Joint Genome Institute"/>
            <person name="Pitluck S."/>
            <person name="Chertkov O."/>
            <person name="Detter J.C."/>
            <person name="Han C."/>
            <person name="Tapia R."/>
            <person name="Larimer F."/>
            <person name="Land M."/>
            <person name="Hauser L."/>
            <person name="Kyrpides N."/>
            <person name="Mikhailova N."/>
            <person name="Sorokin D.Y."/>
            <person name="Muyzer G."/>
            <person name="Woyke T."/>
        </authorList>
    </citation>
    <scope>NUCLEOTIDE SEQUENCE [LARGE SCALE GENOMIC DNA]</scope>
    <source>
        <strain evidence="20">DSM 19089 / UNIQEM U267 / AHT2</strain>
    </source>
</reference>
<evidence type="ECO:0000256" key="5">
    <source>
        <dbReference type="ARBA" id="ARBA00012142"/>
    </source>
</evidence>
<sequence>MLAAETEQEQHRLLRKTKIVCTIGPKTASFEAIKGLAELGMNVARLNMSHGTQDWHLGVIKNIKRYNKKFAGSLAIMLDTRGAEIRSGDLKQDLALKVGDILTLTTRRQAELEPYCVEVSHDGFVAEVAPDDIILVDGGMLRLRVLGVGRTDIRCQSLDEGVLSSRRHLNVRGKSAELPTITEQDWRDIEFGIDQRVDFIALSFVREAGPIVDLQKRLQARGVAMEVFAKIESAASIPELDDIIAVADGVMIARGDLGAELPYEDVPLLQDEIIAKCRRAGKPVIVATHMLESMIVNPTPTRAEVTDITHAVQQGADAIMLSGETATGRYPRKALEVMGTVAGRIERHLAAGSAPFLSAREDRLRPKREIAHSAAMLSNNLQAVGTLVITRRGLMAALLSQCRPRGPIFAFTNTTHVRRRLGIYWGVQAFVVALSSDPEVTIQRAIEQLLRKGVVRSGEKIIVLSDILAGGKFVETVQVRVI</sequence>
<evidence type="ECO:0000256" key="16">
    <source>
        <dbReference type="RuleBase" id="RU000504"/>
    </source>
</evidence>
<dbReference type="Gene3D" id="2.40.33.10">
    <property type="entry name" value="PK beta-barrel domain-like"/>
    <property type="match status" value="1"/>
</dbReference>
<dbReference type="Gene3D" id="3.20.20.60">
    <property type="entry name" value="Phosphoenolpyruvate-binding domains"/>
    <property type="match status" value="1"/>
</dbReference>
<dbReference type="RefSeq" id="WP_013163475.1">
    <property type="nucleotide sequence ID" value="NC_014216.1"/>
</dbReference>
<dbReference type="OrthoDB" id="9812123at2"/>
<dbReference type="SUPFAM" id="SSF51621">
    <property type="entry name" value="Phosphoenolpyruvate/pyruvate domain"/>
    <property type="match status" value="1"/>
</dbReference>
<evidence type="ECO:0000256" key="1">
    <source>
        <dbReference type="ARBA" id="ARBA00001946"/>
    </source>
</evidence>
<dbReference type="KEGG" id="dak:DaAHT2_1250"/>
<dbReference type="FunCoup" id="D6Z321">
    <property type="interactions" value="370"/>
</dbReference>
<comment type="cofactor">
    <cofactor evidence="2">
        <name>K(+)</name>
        <dbReference type="ChEBI" id="CHEBI:29103"/>
    </cofactor>
</comment>
<evidence type="ECO:0000256" key="10">
    <source>
        <dbReference type="ARBA" id="ARBA00022777"/>
    </source>
</evidence>
<keyword evidence="9" id="KW-0547">Nucleotide-binding</keyword>
<dbReference type="GO" id="GO:0004743">
    <property type="term" value="F:pyruvate kinase activity"/>
    <property type="evidence" value="ECO:0007669"/>
    <property type="project" value="UniProtKB-UniRule"/>
</dbReference>
<dbReference type="InterPro" id="IPR015795">
    <property type="entry name" value="Pyrv_Knase_C"/>
</dbReference>
<organism evidence="19 20">
    <name type="scientific">Desulfurivibrio alkaliphilus (strain DSM 19089 / UNIQEM U267 / AHT2)</name>
    <dbReference type="NCBI Taxonomy" id="589865"/>
    <lineage>
        <taxon>Bacteria</taxon>
        <taxon>Pseudomonadati</taxon>
        <taxon>Thermodesulfobacteriota</taxon>
        <taxon>Desulfobulbia</taxon>
        <taxon>Desulfobulbales</taxon>
        <taxon>Desulfobulbaceae</taxon>
        <taxon>Desulfurivibrio</taxon>
    </lineage>
</organism>
<keyword evidence="13 16" id="KW-0324">Glycolysis</keyword>
<dbReference type="InterPro" id="IPR036918">
    <property type="entry name" value="Pyrv_Knase_C_sf"/>
</dbReference>
<keyword evidence="10 16" id="KW-0418">Kinase</keyword>
<evidence type="ECO:0000256" key="7">
    <source>
        <dbReference type="ARBA" id="ARBA00022679"/>
    </source>
</evidence>
<comment type="pathway">
    <text evidence="3 16">Carbohydrate degradation; glycolysis; pyruvate from D-glyceraldehyde 3-phosphate: step 5/5.</text>
</comment>
<dbReference type="Pfam" id="PF02887">
    <property type="entry name" value="PK_C"/>
    <property type="match status" value="1"/>
</dbReference>
<evidence type="ECO:0000313" key="19">
    <source>
        <dbReference type="EMBL" id="ADH85946.1"/>
    </source>
</evidence>
<keyword evidence="8" id="KW-0479">Metal-binding</keyword>
<accession>D6Z321</accession>
<dbReference type="GO" id="GO:0000287">
    <property type="term" value="F:magnesium ion binding"/>
    <property type="evidence" value="ECO:0007669"/>
    <property type="project" value="UniProtKB-UniRule"/>
</dbReference>
<evidence type="ECO:0000256" key="4">
    <source>
        <dbReference type="ARBA" id="ARBA00008663"/>
    </source>
</evidence>
<evidence type="ECO:0000256" key="3">
    <source>
        <dbReference type="ARBA" id="ARBA00004997"/>
    </source>
</evidence>
<dbReference type="InterPro" id="IPR011037">
    <property type="entry name" value="Pyrv_Knase-like_insert_dom_sf"/>
</dbReference>
<dbReference type="GO" id="GO:0016301">
    <property type="term" value="F:kinase activity"/>
    <property type="evidence" value="ECO:0007669"/>
    <property type="project" value="UniProtKB-KW"/>
</dbReference>
<dbReference type="EMBL" id="CP001940">
    <property type="protein sequence ID" value="ADH85946.1"/>
    <property type="molecule type" value="Genomic_DNA"/>
</dbReference>
<evidence type="ECO:0000259" key="17">
    <source>
        <dbReference type="Pfam" id="PF00224"/>
    </source>
</evidence>
<evidence type="ECO:0000256" key="6">
    <source>
        <dbReference type="ARBA" id="ARBA00018587"/>
    </source>
</evidence>
<evidence type="ECO:0000256" key="2">
    <source>
        <dbReference type="ARBA" id="ARBA00001958"/>
    </source>
</evidence>
<keyword evidence="20" id="KW-1185">Reference proteome</keyword>
<dbReference type="InterPro" id="IPR015793">
    <property type="entry name" value="Pyrv_Knase_brl"/>
</dbReference>
<name>D6Z321_DESAT</name>
<evidence type="ECO:0000256" key="14">
    <source>
        <dbReference type="ARBA" id="ARBA00023317"/>
    </source>
</evidence>
<evidence type="ECO:0000256" key="11">
    <source>
        <dbReference type="ARBA" id="ARBA00022840"/>
    </source>
</evidence>
<evidence type="ECO:0000256" key="15">
    <source>
        <dbReference type="NCBIfam" id="TIGR01064"/>
    </source>
</evidence>
<keyword evidence="12 16" id="KW-0460">Magnesium</keyword>
<dbReference type="Gene3D" id="3.40.1380.20">
    <property type="entry name" value="Pyruvate kinase, C-terminal domain"/>
    <property type="match status" value="1"/>
</dbReference>
<dbReference type="InterPro" id="IPR040442">
    <property type="entry name" value="Pyrv_kinase-like_dom_sf"/>
</dbReference>
<dbReference type="InParanoid" id="D6Z321"/>
<gene>
    <name evidence="19" type="ordered locus">DaAHT2_1250</name>
</gene>
<dbReference type="STRING" id="589865.DaAHT2_1250"/>
<evidence type="ECO:0000256" key="13">
    <source>
        <dbReference type="ARBA" id="ARBA00023152"/>
    </source>
</evidence>
<keyword evidence="7 16" id="KW-0808">Transferase</keyword>
<evidence type="ECO:0000313" key="20">
    <source>
        <dbReference type="Proteomes" id="UP000001508"/>
    </source>
</evidence>
<dbReference type="PRINTS" id="PR01050">
    <property type="entry name" value="PYRUVTKNASE"/>
</dbReference>
<dbReference type="EC" id="2.7.1.40" evidence="5 15"/>
<dbReference type="Pfam" id="PF00224">
    <property type="entry name" value="PK"/>
    <property type="match status" value="1"/>
</dbReference>
<dbReference type="NCBIfam" id="NF004491">
    <property type="entry name" value="PRK05826.1"/>
    <property type="match status" value="1"/>
</dbReference>
<dbReference type="InterPro" id="IPR001697">
    <property type="entry name" value="Pyr_Knase"/>
</dbReference>
<dbReference type="FunFam" id="3.20.20.60:FF:000025">
    <property type="entry name" value="Pyruvate kinase"/>
    <property type="match status" value="1"/>
</dbReference>
<comment type="similarity">
    <text evidence="4 16">Belongs to the pyruvate kinase family.</text>
</comment>
<dbReference type="AlphaFoldDB" id="D6Z321"/>
<feature type="domain" description="Pyruvate kinase C-terminal" evidence="18">
    <location>
        <begin position="369"/>
        <end position="470"/>
    </location>
</feature>
<dbReference type="SUPFAM" id="SSF52935">
    <property type="entry name" value="PK C-terminal domain-like"/>
    <property type="match status" value="1"/>
</dbReference>
<evidence type="ECO:0000259" key="18">
    <source>
        <dbReference type="Pfam" id="PF02887"/>
    </source>
</evidence>
<dbReference type="GO" id="GO:0030955">
    <property type="term" value="F:potassium ion binding"/>
    <property type="evidence" value="ECO:0007669"/>
    <property type="project" value="UniProtKB-UniRule"/>
</dbReference>
<dbReference type="GO" id="GO:0005524">
    <property type="term" value="F:ATP binding"/>
    <property type="evidence" value="ECO:0007669"/>
    <property type="project" value="UniProtKB-KW"/>
</dbReference>